<proteinExistence type="predicted"/>
<reference evidence="2" key="2">
    <citation type="submission" date="2015-01" db="EMBL/GenBank/DDBJ databases">
        <title>Evolutionary Origins and Diversification of the Mycorrhizal Mutualists.</title>
        <authorList>
            <consortium name="DOE Joint Genome Institute"/>
            <consortium name="Mycorrhizal Genomics Consortium"/>
            <person name="Kohler A."/>
            <person name="Kuo A."/>
            <person name="Nagy L.G."/>
            <person name="Floudas D."/>
            <person name="Copeland A."/>
            <person name="Barry K.W."/>
            <person name="Cichocki N."/>
            <person name="Veneault-Fourrey C."/>
            <person name="LaButti K."/>
            <person name="Lindquist E.A."/>
            <person name="Lipzen A."/>
            <person name="Lundell T."/>
            <person name="Morin E."/>
            <person name="Murat C."/>
            <person name="Riley R."/>
            <person name="Ohm R."/>
            <person name="Sun H."/>
            <person name="Tunlid A."/>
            <person name="Henrissat B."/>
            <person name="Grigoriev I.V."/>
            <person name="Hibbett D.S."/>
            <person name="Martin F."/>
        </authorList>
    </citation>
    <scope>NUCLEOTIDE SEQUENCE [LARGE SCALE GENOMIC DNA]</scope>
    <source>
        <strain evidence="2">441</strain>
    </source>
</reference>
<reference evidence="1 2" key="1">
    <citation type="submission" date="2014-04" db="EMBL/GenBank/DDBJ databases">
        <authorList>
            <consortium name="DOE Joint Genome Institute"/>
            <person name="Kuo A."/>
            <person name="Kohler A."/>
            <person name="Costa M.D."/>
            <person name="Nagy L.G."/>
            <person name="Floudas D."/>
            <person name="Copeland A."/>
            <person name="Barry K.W."/>
            <person name="Cichocki N."/>
            <person name="Veneault-Fourrey C."/>
            <person name="LaButti K."/>
            <person name="Lindquist E.A."/>
            <person name="Lipzen A."/>
            <person name="Lundell T."/>
            <person name="Morin E."/>
            <person name="Murat C."/>
            <person name="Sun H."/>
            <person name="Tunlid A."/>
            <person name="Henrissat B."/>
            <person name="Grigoriev I.V."/>
            <person name="Hibbett D.S."/>
            <person name="Martin F."/>
            <person name="Nordberg H.P."/>
            <person name="Cantor M.N."/>
            <person name="Hua S.X."/>
        </authorList>
    </citation>
    <scope>NUCLEOTIDE SEQUENCE [LARGE SCALE GENOMIC DNA]</scope>
    <source>
        <strain evidence="1 2">441</strain>
    </source>
</reference>
<sequence>MSPPPFLGNAPPGRSTVQHTRDLTLEGGRHFEHRYHTAASACRSATVDAQESQYLEPSSGDDCDVSISEVLQLSSCPIISTPQVLAGSSNLVGHLSGESDSVRVALLLGYVAGQNRASSIDSPLVDHACGNWDVQGHVSDYIMNHDTTLPPSYTKQIRSRTPFPYAYPIPPLPNSTSCSTSDGYIPSCSSFPMSNQNPPSWSPQEHLGYPLPIHPHCVRPIDLPGFRGFDTGSKMEMHASGILDNHAAQVLGDHPSHTLSDHKTHSFCNYTTHIPDDHTAGGGVDNYGIFDESRFNSEQVVGLRPHLPLPPNQLTLSPRKLHSHHRVSPIRSRTHSGTFCHTRCCATAQPRLTTRPPGICCRNASRPCGWRDDTGRECGMLVNCGNRKDHFAAAHGIENMAEHVKILCHWCHAEPQTVVIRKNFSRHVKEVHLGCPRR</sequence>
<keyword evidence="2" id="KW-1185">Reference proteome</keyword>
<evidence type="ECO:0000313" key="1">
    <source>
        <dbReference type="EMBL" id="KIK22090.1"/>
    </source>
</evidence>
<dbReference type="AlphaFoldDB" id="A0A0C9YBI0"/>
<dbReference type="EMBL" id="KN833743">
    <property type="protein sequence ID" value="KIK22090.1"/>
    <property type="molecule type" value="Genomic_DNA"/>
</dbReference>
<name>A0A0C9YBI0_9AGAM</name>
<dbReference type="OrthoDB" id="2685486at2759"/>
<gene>
    <name evidence="1" type="ORF">PISMIDRAFT_680600</name>
</gene>
<evidence type="ECO:0000313" key="2">
    <source>
        <dbReference type="Proteomes" id="UP000054018"/>
    </source>
</evidence>
<accession>A0A0C9YBI0</accession>
<organism evidence="1 2">
    <name type="scientific">Pisolithus microcarpus 441</name>
    <dbReference type="NCBI Taxonomy" id="765257"/>
    <lineage>
        <taxon>Eukaryota</taxon>
        <taxon>Fungi</taxon>
        <taxon>Dikarya</taxon>
        <taxon>Basidiomycota</taxon>
        <taxon>Agaricomycotina</taxon>
        <taxon>Agaricomycetes</taxon>
        <taxon>Agaricomycetidae</taxon>
        <taxon>Boletales</taxon>
        <taxon>Sclerodermatineae</taxon>
        <taxon>Pisolithaceae</taxon>
        <taxon>Pisolithus</taxon>
    </lineage>
</organism>
<protein>
    <submittedName>
        <fullName evidence="1">Uncharacterized protein</fullName>
    </submittedName>
</protein>
<dbReference type="HOGENOM" id="CLU_026729_0_0_1"/>
<dbReference type="Proteomes" id="UP000054018">
    <property type="component" value="Unassembled WGS sequence"/>
</dbReference>